<evidence type="ECO:0000313" key="2">
    <source>
        <dbReference type="EMBL" id="ARN78491.1"/>
    </source>
</evidence>
<dbReference type="AlphaFoldDB" id="A0A1W6MLL1"/>
<name>A0A1W6MLL1_9FLAO</name>
<dbReference type="RefSeq" id="WP_085767296.1">
    <property type="nucleotide sequence ID" value="NZ_CP019344.1"/>
</dbReference>
<feature type="domain" description="Antitoxin SocA-like Panacea" evidence="1">
    <location>
        <begin position="31"/>
        <end position="143"/>
    </location>
</feature>
<sequence>MKSIIEEHLVILHSLLFLLNRAEKPIGRHKLFKMMYFAEKKSLATYGRPLTTDRYVAMKYGPVPSIAYRFIQTLEGNDNYMSDYIPFLSSHLELMNDHKVSAKSHYDPDELSQSDIQFLEESFDENYHLSFTELTEKSHDLAWNSADKNTNMSTYEIAKAAGATDDTISYLLEFLELQKSSLITRAS</sequence>
<evidence type="ECO:0000259" key="1">
    <source>
        <dbReference type="Pfam" id="PF13274"/>
    </source>
</evidence>
<dbReference type="Pfam" id="PF13274">
    <property type="entry name" value="SocA_Panacea"/>
    <property type="match status" value="1"/>
</dbReference>
<reference evidence="2 3" key="1">
    <citation type="submission" date="2016-11" db="EMBL/GenBank/DDBJ databases">
        <title>Trade-off between light-utilization and light-protection in marine flavobacteria.</title>
        <authorList>
            <person name="Kumagai Y."/>
        </authorList>
    </citation>
    <scope>NUCLEOTIDE SEQUENCE [LARGE SCALE GENOMIC DNA]</scope>
    <source>
        <strain evidence="2 3">JCM 13191</strain>
    </source>
</reference>
<dbReference type="EMBL" id="CP019344">
    <property type="protein sequence ID" value="ARN78491.1"/>
    <property type="molecule type" value="Genomic_DNA"/>
</dbReference>
<dbReference type="OrthoDB" id="9813053at2"/>
<gene>
    <name evidence="2" type="ORF">BST97_11110</name>
</gene>
<accession>A0A1W6MLL1</accession>
<protein>
    <recommendedName>
        <fullName evidence="1">Antitoxin SocA-like Panacea domain-containing protein</fullName>
    </recommendedName>
</protein>
<dbReference type="STRING" id="331648.BST97_11110"/>
<keyword evidence="3" id="KW-1185">Reference proteome</keyword>
<organism evidence="2 3">
    <name type="scientific">Nonlabens spongiae</name>
    <dbReference type="NCBI Taxonomy" id="331648"/>
    <lineage>
        <taxon>Bacteria</taxon>
        <taxon>Pseudomonadati</taxon>
        <taxon>Bacteroidota</taxon>
        <taxon>Flavobacteriia</taxon>
        <taxon>Flavobacteriales</taxon>
        <taxon>Flavobacteriaceae</taxon>
        <taxon>Nonlabens</taxon>
    </lineage>
</organism>
<dbReference type="InterPro" id="IPR025272">
    <property type="entry name" value="SocA_Panacea"/>
</dbReference>
<dbReference type="Proteomes" id="UP000193431">
    <property type="component" value="Chromosome"/>
</dbReference>
<evidence type="ECO:0000313" key="3">
    <source>
        <dbReference type="Proteomes" id="UP000193431"/>
    </source>
</evidence>
<proteinExistence type="predicted"/>